<keyword evidence="1" id="KW-0812">Transmembrane</keyword>
<evidence type="ECO:0000256" key="1">
    <source>
        <dbReference type="SAM" id="Phobius"/>
    </source>
</evidence>
<keyword evidence="3" id="KW-1185">Reference proteome</keyword>
<feature type="transmembrane region" description="Helical" evidence="1">
    <location>
        <begin position="206"/>
        <end position="224"/>
    </location>
</feature>
<dbReference type="EMBL" id="RQGP01000010">
    <property type="protein sequence ID" value="TGL93568.1"/>
    <property type="molecule type" value="Genomic_DNA"/>
</dbReference>
<protein>
    <submittedName>
        <fullName evidence="2">Uncharacterized protein</fullName>
    </submittedName>
</protein>
<feature type="transmembrane region" description="Helical" evidence="1">
    <location>
        <begin position="313"/>
        <end position="333"/>
    </location>
</feature>
<reference evidence="2" key="1">
    <citation type="journal article" date="2019" name="PLoS Negl. Trop. Dis.">
        <title>Revisiting the worldwide diversity of Leptospira species in the environment.</title>
        <authorList>
            <person name="Vincent A.T."/>
            <person name="Schiettekatte O."/>
            <person name="Bourhy P."/>
            <person name="Veyrier F.J."/>
            <person name="Picardeau M."/>
        </authorList>
    </citation>
    <scope>NUCLEOTIDE SEQUENCE [LARGE SCALE GENOMIC DNA]</scope>
    <source>
        <strain evidence="2">201702422</strain>
    </source>
</reference>
<evidence type="ECO:0000313" key="3">
    <source>
        <dbReference type="Proteomes" id="UP000298263"/>
    </source>
</evidence>
<dbReference type="Proteomes" id="UP000298263">
    <property type="component" value="Unassembled WGS sequence"/>
</dbReference>
<feature type="transmembrane region" description="Helical" evidence="1">
    <location>
        <begin position="268"/>
        <end position="284"/>
    </location>
</feature>
<feature type="transmembrane region" description="Helical" evidence="1">
    <location>
        <begin position="173"/>
        <end position="200"/>
    </location>
</feature>
<feature type="transmembrane region" description="Helical" evidence="1">
    <location>
        <begin position="236"/>
        <end position="256"/>
    </location>
</feature>
<dbReference type="OrthoDB" id="343619at2"/>
<accession>A0A4Z1A0T7</accession>
<dbReference type="RefSeq" id="WP_135588459.1">
    <property type="nucleotide sequence ID" value="NZ_RQGO01000019.1"/>
</dbReference>
<evidence type="ECO:0000313" key="2">
    <source>
        <dbReference type="EMBL" id="TGL93568.1"/>
    </source>
</evidence>
<gene>
    <name evidence="2" type="ORF">EHQ69_03515</name>
</gene>
<keyword evidence="1" id="KW-0472">Membrane</keyword>
<comment type="caution">
    <text evidence="2">The sequence shown here is derived from an EMBL/GenBank/DDBJ whole genome shotgun (WGS) entry which is preliminary data.</text>
</comment>
<dbReference type="AlphaFoldDB" id="A0A4Z1A0T7"/>
<sequence>MFGKDIYWYGVQAISLLETGKLHSPDHSPVFHIVAFLFQIFGVSDESLFVFQVITTVWLIFSLFVARSLFLAAKESQDPIINFFPSDNTQTNANDNRNEDLSISVKKRIGIFYLGLPSILVFVLGFLYPKQSWALGFLILSIGCYFTATIKPKPQVIPTIPFLSSLVFDFRHIISGIFFLFALWFHPMVALFGFGILVFYWIPEKFYPVIFCFAIILPFLLPQNPNGRFYSDKENFPLSAAFALAGFGILWDWAFFIFGKSEPKHKKIRKALAFFGFLLLLPIFHFADIQYRILLSLILVVQIFLVWNRFQILVWTIGTSLWVFTVFTSPHLFRYPYDLMWVPGESMASVPNNGLLVAHHGFCEYYHFQFRKDCLSWEPDDKAISELPEGTEIYRAVYGIRYENLLASKDEKNGPIFSFVQPLGEYQLVLEKDWQRYRLWLEKRNSKLVPIAKSWKNPYRQRPEFIKRKQSYGL</sequence>
<feature type="transmembrane region" description="Helical" evidence="1">
    <location>
        <begin position="111"/>
        <end position="128"/>
    </location>
</feature>
<proteinExistence type="predicted"/>
<organism evidence="2 3">
    <name type="scientific">Leptospira congkakensis</name>
    <dbReference type="NCBI Taxonomy" id="2484932"/>
    <lineage>
        <taxon>Bacteria</taxon>
        <taxon>Pseudomonadati</taxon>
        <taxon>Spirochaetota</taxon>
        <taxon>Spirochaetia</taxon>
        <taxon>Leptospirales</taxon>
        <taxon>Leptospiraceae</taxon>
        <taxon>Leptospira</taxon>
    </lineage>
</organism>
<feature type="transmembrane region" description="Helical" evidence="1">
    <location>
        <begin position="49"/>
        <end position="70"/>
    </location>
</feature>
<name>A0A4Z1A0T7_9LEPT</name>
<keyword evidence="1" id="KW-1133">Transmembrane helix</keyword>